<keyword evidence="2" id="KW-1185">Reference proteome</keyword>
<gene>
    <name evidence="1" type="ORF">EVOR1521_LOCUS30597</name>
</gene>
<dbReference type="EMBL" id="CAUJNA010003772">
    <property type="protein sequence ID" value="CAJ1409519.1"/>
    <property type="molecule type" value="Genomic_DNA"/>
</dbReference>
<dbReference type="Proteomes" id="UP001178507">
    <property type="component" value="Unassembled WGS sequence"/>
</dbReference>
<sequence length="259" mass="27972">MKDWPATKAALLRAAKMPVRKMLSAGYDLVALVAKSPRRQTLEFASRQEPFDSSLPLKQLVERLQRHANRVKRGVMWLCTGACRAMWTASFGWPLASWNLSGPRKVLTANDLLELCGGSVAKASKEVLEATLRQVLGEVSDGRLDTSEERARFAVSRSAALNLEDDTALEVMQKPPGIASGAHGHIVEEQTPRLDSEGVRAAPVLALPDSSPSRGTAGASASGALRIIAQFDLADEVMQQLEVGQEERDAIFAAAGKEE</sequence>
<comment type="caution">
    <text evidence="1">The sequence shown here is derived from an EMBL/GenBank/DDBJ whole genome shotgun (WGS) entry which is preliminary data.</text>
</comment>
<name>A0AA36NJH9_9DINO</name>
<evidence type="ECO:0000313" key="2">
    <source>
        <dbReference type="Proteomes" id="UP001178507"/>
    </source>
</evidence>
<accession>A0AA36NJH9</accession>
<protein>
    <submittedName>
        <fullName evidence="1">Uncharacterized protein</fullName>
    </submittedName>
</protein>
<reference evidence="1" key="1">
    <citation type="submission" date="2023-08" db="EMBL/GenBank/DDBJ databases">
        <authorList>
            <person name="Chen Y."/>
            <person name="Shah S."/>
            <person name="Dougan E. K."/>
            <person name="Thang M."/>
            <person name="Chan C."/>
        </authorList>
    </citation>
    <scope>NUCLEOTIDE SEQUENCE</scope>
</reference>
<evidence type="ECO:0000313" key="1">
    <source>
        <dbReference type="EMBL" id="CAJ1409519.1"/>
    </source>
</evidence>
<organism evidence="1 2">
    <name type="scientific">Effrenium voratum</name>
    <dbReference type="NCBI Taxonomy" id="2562239"/>
    <lineage>
        <taxon>Eukaryota</taxon>
        <taxon>Sar</taxon>
        <taxon>Alveolata</taxon>
        <taxon>Dinophyceae</taxon>
        <taxon>Suessiales</taxon>
        <taxon>Symbiodiniaceae</taxon>
        <taxon>Effrenium</taxon>
    </lineage>
</organism>
<proteinExistence type="predicted"/>
<dbReference type="AlphaFoldDB" id="A0AA36NJH9"/>